<evidence type="ECO:0000313" key="11">
    <source>
        <dbReference type="Proteomes" id="UP000728185"/>
    </source>
</evidence>
<dbReference type="Gene3D" id="1.10.10.60">
    <property type="entry name" value="Homeodomain-like"/>
    <property type="match status" value="1"/>
</dbReference>
<dbReference type="SUPFAM" id="SSF46689">
    <property type="entry name" value="Homeodomain-like"/>
    <property type="match status" value="1"/>
</dbReference>
<dbReference type="PANTHER" id="PTHR10390:SF44">
    <property type="entry name" value="SIX HOMEOBOX 4"/>
    <property type="match status" value="1"/>
</dbReference>
<comment type="caution">
    <text evidence="10">The sequence shown here is derived from an EMBL/GenBank/DDBJ whole genome shotgun (WGS) entry which is preliminary data.</text>
</comment>
<dbReference type="CDD" id="cd00086">
    <property type="entry name" value="homeodomain"/>
    <property type="match status" value="1"/>
</dbReference>
<dbReference type="PANTHER" id="PTHR10390">
    <property type="entry name" value="HOMEOBOX PROTEIN SIX"/>
    <property type="match status" value="1"/>
</dbReference>
<evidence type="ECO:0000313" key="10">
    <source>
        <dbReference type="EMBL" id="KAA0188250.1"/>
    </source>
</evidence>
<comment type="subcellular location">
    <subcellularLocation>
        <location evidence="1 7 8">Nucleus</location>
    </subcellularLocation>
</comment>
<evidence type="ECO:0000256" key="5">
    <source>
        <dbReference type="ARBA" id="ARBA00023155"/>
    </source>
</evidence>
<gene>
    <name evidence="10" type="ORF">FBUS_05691</name>
</gene>
<evidence type="ECO:0000256" key="3">
    <source>
        <dbReference type="ARBA" id="ARBA00022473"/>
    </source>
</evidence>
<dbReference type="InterPro" id="IPR009057">
    <property type="entry name" value="Homeodomain-like_sf"/>
</dbReference>
<dbReference type="FunFam" id="1.10.10.60:FF:000046">
    <property type="entry name" value="SIX homeobox 3"/>
    <property type="match status" value="1"/>
</dbReference>
<evidence type="ECO:0000256" key="8">
    <source>
        <dbReference type="RuleBase" id="RU000682"/>
    </source>
</evidence>
<dbReference type="Pfam" id="PF16878">
    <property type="entry name" value="SIX1_SD"/>
    <property type="match status" value="1"/>
</dbReference>
<dbReference type="InterPro" id="IPR017970">
    <property type="entry name" value="Homeobox_CS"/>
</dbReference>
<dbReference type="PROSITE" id="PS50071">
    <property type="entry name" value="HOMEOBOX_2"/>
    <property type="match status" value="1"/>
</dbReference>
<dbReference type="InterPro" id="IPR031701">
    <property type="entry name" value="SIX1_SD"/>
</dbReference>
<dbReference type="OrthoDB" id="3501850at2759"/>
<evidence type="ECO:0000256" key="4">
    <source>
        <dbReference type="ARBA" id="ARBA00023125"/>
    </source>
</evidence>
<evidence type="ECO:0000256" key="7">
    <source>
        <dbReference type="PROSITE-ProRule" id="PRU00108"/>
    </source>
</evidence>
<dbReference type="GO" id="GO:0005667">
    <property type="term" value="C:transcription regulator complex"/>
    <property type="evidence" value="ECO:0007669"/>
    <property type="project" value="TreeGrafter"/>
</dbReference>
<keyword evidence="5 7" id="KW-0371">Homeobox</keyword>
<dbReference type="SMART" id="SM00389">
    <property type="entry name" value="HOX"/>
    <property type="match status" value="1"/>
</dbReference>
<evidence type="ECO:0000256" key="2">
    <source>
        <dbReference type="ARBA" id="ARBA00008161"/>
    </source>
</evidence>
<evidence type="ECO:0000259" key="9">
    <source>
        <dbReference type="PROSITE" id="PS50071"/>
    </source>
</evidence>
<proteinExistence type="inferred from homology"/>
<protein>
    <submittedName>
        <fullName evidence="10">Homeobox protein SIX1</fullName>
    </submittedName>
</protein>
<keyword evidence="3" id="KW-0217">Developmental protein</keyword>
<comment type="similarity">
    <text evidence="2">Belongs to the SIX/Sine oculis homeobox family.</text>
</comment>
<dbReference type="InterPro" id="IPR001356">
    <property type="entry name" value="HD"/>
</dbReference>
<dbReference type="PROSITE" id="PS00027">
    <property type="entry name" value="HOMEOBOX_1"/>
    <property type="match status" value="1"/>
</dbReference>
<organism evidence="10 11">
    <name type="scientific">Fasciolopsis buskii</name>
    <dbReference type="NCBI Taxonomy" id="27845"/>
    <lineage>
        <taxon>Eukaryota</taxon>
        <taxon>Metazoa</taxon>
        <taxon>Spiralia</taxon>
        <taxon>Lophotrochozoa</taxon>
        <taxon>Platyhelminthes</taxon>
        <taxon>Trematoda</taxon>
        <taxon>Digenea</taxon>
        <taxon>Plagiorchiida</taxon>
        <taxon>Echinostomata</taxon>
        <taxon>Echinostomatoidea</taxon>
        <taxon>Fasciolidae</taxon>
        <taxon>Fasciolopsis</taxon>
    </lineage>
</organism>
<name>A0A8E0RND5_9TREM</name>
<dbReference type="GO" id="GO:0000978">
    <property type="term" value="F:RNA polymerase II cis-regulatory region sequence-specific DNA binding"/>
    <property type="evidence" value="ECO:0007669"/>
    <property type="project" value="TreeGrafter"/>
</dbReference>
<evidence type="ECO:0000256" key="1">
    <source>
        <dbReference type="ARBA" id="ARBA00004123"/>
    </source>
</evidence>
<dbReference type="AlphaFoldDB" id="A0A8E0RND5"/>
<feature type="DNA-binding region" description="Homeobox" evidence="7">
    <location>
        <begin position="138"/>
        <end position="188"/>
    </location>
</feature>
<dbReference type="GO" id="GO:0005634">
    <property type="term" value="C:nucleus"/>
    <property type="evidence" value="ECO:0007669"/>
    <property type="project" value="UniProtKB-SubCell"/>
</dbReference>
<dbReference type="EMBL" id="LUCM01008522">
    <property type="protein sequence ID" value="KAA0188250.1"/>
    <property type="molecule type" value="Genomic_DNA"/>
</dbReference>
<keyword evidence="11" id="KW-1185">Reference proteome</keyword>
<dbReference type="Pfam" id="PF00046">
    <property type="entry name" value="Homeodomain"/>
    <property type="match status" value="1"/>
</dbReference>
<dbReference type="Proteomes" id="UP000728185">
    <property type="component" value="Unassembled WGS sequence"/>
</dbReference>
<dbReference type="GO" id="GO:0000981">
    <property type="term" value="F:DNA-binding transcription factor activity, RNA polymerase II-specific"/>
    <property type="evidence" value="ECO:0007669"/>
    <property type="project" value="InterPro"/>
</dbReference>
<reference evidence="10" key="1">
    <citation type="submission" date="2019-05" db="EMBL/GenBank/DDBJ databases">
        <title>Annotation for the trematode Fasciolopsis buski.</title>
        <authorList>
            <person name="Choi Y.-J."/>
        </authorList>
    </citation>
    <scope>NUCLEOTIDE SEQUENCE</scope>
    <source>
        <strain evidence="10">HT</strain>
        <tissue evidence="10">Whole worm</tissue>
    </source>
</reference>
<keyword evidence="4 7" id="KW-0238">DNA-binding</keyword>
<feature type="domain" description="Homeobox" evidence="9">
    <location>
        <begin position="136"/>
        <end position="187"/>
    </location>
</feature>
<sequence length="387" mass="45071">MRTGVKVARVCEALVQHNDTEQLRNLIIRLPPDWIHSNPKKHCDHPGRLSHQSILKAVACLALKDGNFQLVFQILERNRFDSQHHIPLQQIWYQAHYAQATLRRGRSLTAVDKYRIRRRYPLPDTIWDGEQTVYCFKQKVREVLRKCYQQNKYPNPSEKYALARHTGLTFTQVSNWFKNHRQRDKSMALETNHSNEKKDEANGILEYQVHPKMQNSETSIASSLSCTATVCPKWQPLEREYTAQTNVDPTERGSMVDFDHIHCSGLDDGYEINRYDSGECNPSYPDIQSCWYGQNYQIQSTEHEEFKHTHWMQCDIFSQYDFGPNSLSDYHSQTTGTHSILGWGPKGQEMFHPTQMFHKTNEAISFGEEGKEMCLQQASVSRYLPPS</sequence>
<keyword evidence="6 7" id="KW-0539">Nucleus</keyword>
<accession>A0A8E0RND5</accession>
<evidence type="ECO:0000256" key="6">
    <source>
        <dbReference type="ARBA" id="ARBA00023242"/>
    </source>
</evidence>